<protein>
    <submittedName>
        <fullName evidence="5">Sensor protein KdpD</fullName>
    </submittedName>
</protein>
<feature type="domain" description="Signal transduction histidine kinase osmosensitive K+ channel sensor N-terminal" evidence="4">
    <location>
        <begin position="17"/>
        <end position="226"/>
    </location>
</feature>
<gene>
    <name evidence="5" type="ORF">D0X99_01785</name>
</gene>
<dbReference type="RefSeq" id="WP_119475923.1">
    <property type="nucleotide sequence ID" value="NZ_QXML01000001.1"/>
</dbReference>
<organism evidence="5 6">
    <name type="scientific">Algoriphagus lacus</name>
    <dbReference type="NCBI Taxonomy" id="2056311"/>
    <lineage>
        <taxon>Bacteria</taxon>
        <taxon>Pseudomonadati</taxon>
        <taxon>Bacteroidota</taxon>
        <taxon>Cytophagia</taxon>
        <taxon>Cytophagales</taxon>
        <taxon>Cyclobacteriaceae</taxon>
        <taxon>Algoriphagus</taxon>
    </lineage>
</organism>
<keyword evidence="6" id="KW-1185">Reference proteome</keyword>
<evidence type="ECO:0000259" key="4">
    <source>
        <dbReference type="Pfam" id="PF02702"/>
    </source>
</evidence>
<dbReference type="FunFam" id="3.40.50.300:FF:000483">
    <property type="entry name" value="Sensor histidine kinase KdpD"/>
    <property type="match status" value="1"/>
</dbReference>
<dbReference type="InterPro" id="IPR003852">
    <property type="entry name" value="Sig_transdc_His_kinase_KdpD_N"/>
</dbReference>
<dbReference type="Proteomes" id="UP000283522">
    <property type="component" value="Unassembled WGS sequence"/>
</dbReference>
<evidence type="ECO:0000313" key="6">
    <source>
        <dbReference type="Proteomes" id="UP000283522"/>
    </source>
</evidence>
<evidence type="ECO:0000256" key="3">
    <source>
        <dbReference type="ARBA" id="ARBA00023012"/>
    </source>
</evidence>
<name>A0A418PW93_9BACT</name>
<evidence type="ECO:0000313" key="5">
    <source>
        <dbReference type="EMBL" id="RIW18444.1"/>
    </source>
</evidence>
<dbReference type="Gene3D" id="3.40.50.300">
    <property type="entry name" value="P-loop containing nucleotide triphosphate hydrolases"/>
    <property type="match status" value="1"/>
</dbReference>
<proteinExistence type="predicted"/>
<dbReference type="PANTHER" id="PTHR45569">
    <property type="entry name" value="SENSOR PROTEIN KDPD"/>
    <property type="match status" value="1"/>
</dbReference>
<keyword evidence="1" id="KW-0808">Transferase</keyword>
<sequence length="372" mass="42475">MSEQEENFFLSQIFKRKKGRLKVYVGMIAGVGKSYRMLQEAQELLQAGVEVKIGLIETHQRAETEALVKGLPLIPRKKTFYKGKNLEEMDLETILRIRPEVVIVDELAHSNIPGSKNQKRWQDVMELLEAGINVITAFNVQHLESLNDIVEKLTKVKIQECIPDKILSYADEVVNIDLPSDDLIKRLKEGKIYSGEKIGKALENFFKPETILQLRDLALRQVAMQVEKKIDLQSLAAHSAAREIFLACISSNYEGGKKIIRKTSRLAERYHGKWAVIYVQSRKENPDRINLAQQRKLLQNLKWATELGAKIYRRQGDDIPEEICQIADQIKATNIVIGKPSFGLIRMILGKNYLDGLLKKIEGKEIDLIIVF</sequence>
<dbReference type="GO" id="GO:0000155">
    <property type="term" value="F:phosphorelay sensor kinase activity"/>
    <property type="evidence" value="ECO:0007669"/>
    <property type="project" value="InterPro"/>
</dbReference>
<dbReference type="GO" id="GO:0005737">
    <property type="term" value="C:cytoplasm"/>
    <property type="evidence" value="ECO:0007669"/>
    <property type="project" value="UniProtKB-ARBA"/>
</dbReference>
<dbReference type="AlphaFoldDB" id="A0A418PW93"/>
<dbReference type="Pfam" id="PF02702">
    <property type="entry name" value="KdpD"/>
    <property type="match status" value="1"/>
</dbReference>
<keyword evidence="2" id="KW-0418">Kinase</keyword>
<dbReference type="EMBL" id="QXML01000001">
    <property type="protein sequence ID" value="RIW18444.1"/>
    <property type="molecule type" value="Genomic_DNA"/>
</dbReference>
<accession>A0A418PW93</accession>
<evidence type="ECO:0000256" key="2">
    <source>
        <dbReference type="ARBA" id="ARBA00022777"/>
    </source>
</evidence>
<reference evidence="5 6" key="1">
    <citation type="submission" date="2018-09" db="EMBL/GenBank/DDBJ databases">
        <authorList>
            <person name="Wang X."/>
            <person name="Du Z."/>
        </authorList>
    </citation>
    <scope>NUCLEOTIDE SEQUENCE [LARGE SCALE GENOMIC DNA]</scope>
    <source>
        <strain evidence="5 6">N3</strain>
    </source>
</reference>
<dbReference type="InterPro" id="IPR027417">
    <property type="entry name" value="P-loop_NTPase"/>
</dbReference>
<keyword evidence="3" id="KW-0902">Two-component regulatory system</keyword>
<evidence type="ECO:0000256" key="1">
    <source>
        <dbReference type="ARBA" id="ARBA00022679"/>
    </source>
</evidence>
<dbReference type="OrthoDB" id="9806130at2"/>
<dbReference type="GO" id="GO:0005886">
    <property type="term" value="C:plasma membrane"/>
    <property type="evidence" value="ECO:0007669"/>
    <property type="project" value="TreeGrafter"/>
</dbReference>
<comment type="caution">
    <text evidence="5">The sequence shown here is derived from an EMBL/GenBank/DDBJ whole genome shotgun (WGS) entry which is preliminary data.</text>
</comment>
<dbReference type="InterPro" id="IPR052023">
    <property type="entry name" value="Histidine_kinase_KdpD"/>
</dbReference>
<dbReference type="PANTHER" id="PTHR45569:SF1">
    <property type="entry name" value="SENSOR PROTEIN KDPD"/>
    <property type="match status" value="1"/>
</dbReference>